<evidence type="ECO:0000313" key="3">
    <source>
        <dbReference type="Proteomes" id="UP001597393"/>
    </source>
</evidence>
<dbReference type="Proteomes" id="UP001597393">
    <property type="component" value="Unassembled WGS sequence"/>
</dbReference>
<accession>A0ABW5NM36</accession>
<dbReference type="RefSeq" id="WP_380870326.1">
    <property type="nucleotide sequence ID" value="NZ_JBHUMA010000009.1"/>
</dbReference>
<sequence>MNREIKFRGLRTEGEGWVYGYIVVTSEGEHRISNTWYKVIPESVGQYTGLKDKNGVDIYEGDVLNAPFSKRFVADGSNEKIFKVEVQWSEDNYNMSLGKQTLDGYLFHPDWDECEVVGNIHQEREGRNG</sequence>
<evidence type="ECO:0000313" key="2">
    <source>
        <dbReference type="EMBL" id="MFD2600186.1"/>
    </source>
</evidence>
<evidence type="ECO:0000259" key="1">
    <source>
        <dbReference type="Pfam" id="PF09643"/>
    </source>
</evidence>
<dbReference type="InterPro" id="IPR023385">
    <property type="entry name" value="YopX-like_C"/>
</dbReference>
<dbReference type="Pfam" id="PF09643">
    <property type="entry name" value="YopX"/>
    <property type="match status" value="1"/>
</dbReference>
<gene>
    <name evidence="2" type="ORF">ACFSQ3_14605</name>
</gene>
<name>A0ABW5NM36_9SPHI</name>
<comment type="caution">
    <text evidence="2">The sequence shown here is derived from an EMBL/GenBank/DDBJ whole genome shotgun (WGS) entry which is preliminary data.</text>
</comment>
<dbReference type="SUPFAM" id="SSF159006">
    <property type="entry name" value="YopX-like"/>
    <property type="match status" value="1"/>
</dbReference>
<feature type="domain" description="YopX protein" evidence="1">
    <location>
        <begin position="30"/>
        <end position="123"/>
    </location>
</feature>
<proteinExistence type="predicted"/>
<dbReference type="Gene3D" id="2.30.30.290">
    <property type="entry name" value="YopX-like domains"/>
    <property type="match status" value="1"/>
</dbReference>
<reference evidence="3" key="1">
    <citation type="journal article" date="2019" name="Int. J. Syst. Evol. Microbiol.">
        <title>The Global Catalogue of Microorganisms (GCM) 10K type strain sequencing project: providing services to taxonomists for standard genome sequencing and annotation.</title>
        <authorList>
            <consortium name="The Broad Institute Genomics Platform"/>
            <consortium name="The Broad Institute Genome Sequencing Center for Infectious Disease"/>
            <person name="Wu L."/>
            <person name="Ma J."/>
        </authorList>
    </citation>
    <scope>NUCLEOTIDE SEQUENCE [LARGE SCALE GENOMIC DNA]</scope>
    <source>
        <strain evidence="3">KCTC 42248</strain>
    </source>
</reference>
<protein>
    <submittedName>
        <fullName evidence="2">YopX family protein</fullName>
    </submittedName>
</protein>
<dbReference type="InterPro" id="IPR019096">
    <property type="entry name" value="YopX_protein"/>
</dbReference>
<keyword evidence="3" id="KW-1185">Reference proteome</keyword>
<dbReference type="EMBL" id="JBHUMA010000009">
    <property type="protein sequence ID" value="MFD2600186.1"/>
    <property type="molecule type" value="Genomic_DNA"/>
</dbReference>
<organism evidence="2 3">
    <name type="scientific">Sphingobacterium corticis</name>
    <dbReference type="NCBI Taxonomy" id="1812823"/>
    <lineage>
        <taxon>Bacteria</taxon>
        <taxon>Pseudomonadati</taxon>
        <taxon>Bacteroidota</taxon>
        <taxon>Sphingobacteriia</taxon>
        <taxon>Sphingobacteriales</taxon>
        <taxon>Sphingobacteriaceae</taxon>
        <taxon>Sphingobacterium</taxon>
    </lineage>
</organism>